<name>A0ACC1XQI2_MELAZ</name>
<proteinExistence type="predicted"/>
<reference evidence="1 2" key="1">
    <citation type="journal article" date="2023" name="Science">
        <title>Complex scaffold remodeling in plant triterpene biosynthesis.</title>
        <authorList>
            <person name="De La Pena R."/>
            <person name="Hodgson H."/>
            <person name="Liu J.C."/>
            <person name="Stephenson M.J."/>
            <person name="Martin A.C."/>
            <person name="Owen C."/>
            <person name="Harkess A."/>
            <person name="Leebens-Mack J."/>
            <person name="Jimenez L.E."/>
            <person name="Osbourn A."/>
            <person name="Sattely E.S."/>
        </authorList>
    </citation>
    <scope>NUCLEOTIDE SEQUENCE [LARGE SCALE GENOMIC DNA]</scope>
    <source>
        <strain evidence="2">cv. JPN11</strain>
        <tissue evidence="1">Leaf</tissue>
    </source>
</reference>
<evidence type="ECO:0000313" key="1">
    <source>
        <dbReference type="EMBL" id="KAJ4712949.1"/>
    </source>
</evidence>
<dbReference type="EMBL" id="CM051401">
    <property type="protein sequence ID" value="KAJ4712949.1"/>
    <property type="molecule type" value="Genomic_DNA"/>
</dbReference>
<accession>A0ACC1XQI2</accession>
<organism evidence="1 2">
    <name type="scientific">Melia azedarach</name>
    <name type="common">Chinaberry tree</name>
    <dbReference type="NCBI Taxonomy" id="155640"/>
    <lineage>
        <taxon>Eukaryota</taxon>
        <taxon>Viridiplantae</taxon>
        <taxon>Streptophyta</taxon>
        <taxon>Embryophyta</taxon>
        <taxon>Tracheophyta</taxon>
        <taxon>Spermatophyta</taxon>
        <taxon>Magnoliopsida</taxon>
        <taxon>eudicotyledons</taxon>
        <taxon>Gunneridae</taxon>
        <taxon>Pentapetalae</taxon>
        <taxon>rosids</taxon>
        <taxon>malvids</taxon>
        <taxon>Sapindales</taxon>
        <taxon>Meliaceae</taxon>
        <taxon>Melia</taxon>
    </lineage>
</organism>
<evidence type="ECO:0000313" key="2">
    <source>
        <dbReference type="Proteomes" id="UP001164539"/>
    </source>
</evidence>
<sequence>MASNSMALKSFTGLRQSAQEQPQFVTQKLLLPRQQKFRVSAAKTSPKLTNRNLRVAVIGGGPAGGSAAETLAKSGVETFLIERKLDNCKPCGGAIPLCMVGEFDLPLDIIDRKVTKMKMISPSNVAVDIGQTLKPHEYIGMVRREILDAYLRERAEKNGARVINGLFMKMDLPKNQQGSYVLHYTEYDGRKGAVGERKTLEVDAVIGADGANSRVAKSINAGDYDYAIAFQERVKIPDEKMIYYENLAEMYVGDDVSPDFYGWVFPKCDHVAVGTGTVTHKGDIKKFQLATRNRAKDKILGGKIIRVEAHPIPEHPRPRRLSGRVALVGDAAGYVTKCSGEGIYFAAKSGRMCAEAIVEGSENGTRMINEEDLRKYLEKWDKTYWPTYKVLDVLQKVFYRSNPAREAFVEMCADEYVQKMTFDSYLYKRVVPGNPLEDLKLAVNTIGSLVRANALRREMDKLTL</sequence>
<comment type="caution">
    <text evidence="1">The sequence shown here is derived from an EMBL/GenBank/DDBJ whole genome shotgun (WGS) entry which is preliminary data.</text>
</comment>
<keyword evidence="2" id="KW-1185">Reference proteome</keyword>
<protein>
    <submittedName>
        <fullName evidence="1">Geranylgeranyl reductase</fullName>
    </submittedName>
</protein>
<dbReference type="Proteomes" id="UP001164539">
    <property type="component" value="Chromosome 8"/>
</dbReference>
<gene>
    <name evidence="1" type="ORF">OWV82_015111</name>
</gene>